<dbReference type="EMBL" id="MHCC01000012">
    <property type="protein sequence ID" value="OGY13664.1"/>
    <property type="molecule type" value="Genomic_DNA"/>
</dbReference>
<gene>
    <name evidence="1" type="ORF">A3A77_01265</name>
</gene>
<name>A0A1G1VE12_9BACT</name>
<organism evidence="1 2">
    <name type="scientific">Candidatus Blackburnbacteria bacterium RIFCSPLOWO2_01_FULL_40_20</name>
    <dbReference type="NCBI Taxonomy" id="1797519"/>
    <lineage>
        <taxon>Bacteria</taxon>
        <taxon>Candidatus Blackburniibacteriota</taxon>
    </lineage>
</organism>
<dbReference type="Proteomes" id="UP000178659">
    <property type="component" value="Unassembled WGS sequence"/>
</dbReference>
<accession>A0A1G1VE12</accession>
<evidence type="ECO:0000313" key="2">
    <source>
        <dbReference type="Proteomes" id="UP000178659"/>
    </source>
</evidence>
<comment type="caution">
    <text evidence="1">The sequence shown here is derived from an EMBL/GenBank/DDBJ whole genome shotgun (WGS) entry which is preliminary data.</text>
</comment>
<sequence length="162" mass="18681">MLGSPEVYLSPDLHTGHARTVGFELAKRNLDILDFYLYRIEKITRVSPANKHNPIFIRENLSQVDLSLRTRDQWESAEEKTLNILRKVGVETTPEKTDGNLEMTLEQTPPFLCTEDAKAFLSAAMNRINYLLSQECKDRLDTVRHAAYFYVESRLLNMAVFT</sequence>
<proteinExistence type="predicted"/>
<evidence type="ECO:0000313" key="1">
    <source>
        <dbReference type="EMBL" id="OGY13664.1"/>
    </source>
</evidence>
<dbReference type="AlphaFoldDB" id="A0A1G1VE12"/>
<reference evidence="1 2" key="1">
    <citation type="journal article" date="2016" name="Nat. Commun.">
        <title>Thousands of microbial genomes shed light on interconnected biogeochemical processes in an aquifer system.</title>
        <authorList>
            <person name="Anantharaman K."/>
            <person name="Brown C.T."/>
            <person name="Hug L.A."/>
            <person name="Sharon I."/>
            <person name="Castelle C.J."/>
            <person name="Probst A.J."/>
            <person name="Thomas B.C."/>
            <person name="Singh A."/>
            <person name="Wilkins M.J."/>
            <person name="Karaoz U."/>
            <person name="Brodie E.L."/>
            <person name="Williams K.H."/>
            <person name="Hubbard S.S."/>
            <person name="Banfield J.F."/>
        </authorList>
    </citation>
    <scope>NUCLEOTIDE SEQUENCE [LARGE SCALE GENOMIC DNA]</scope>
</reference>
<protein>
    <submittedName>
        <fullName evidence="1">Uncharacterized protein</fullName>
    </submittedName>
</protein>